<feature type="domain" description="Response regulatory" evidence="7">
    <location>
        <begin position="6"/>
        <end position="121"/>
    </location>
</feature>
<dbReference type="PANTHER" id="PTHR43547">
    <property type="entry name" value="TWO-COMPONENT HISTIDINE KINASE"/>
    <property type="match status" value="1"/>
</dbReference>
<dbReference type="InterPro" id="IPR003661">
    <property type="entry name" value="HisK_dim/P_dom"/>
</dbReference>
<feature type="region of interest" description="Disordered" evidence="5">
    <location>
        <begin position="357"/>
        <end position="379"/>
    </location>
</feature>
<sequence>MHCRSRILIVDDTPTNVVLLEEILGEEYQLTVATSGEEACRIAPCFQPALILLDVMMPGIDGYETCRRLRATPGLRGIKILMVSAKTMLTERLEGYAAGADDYIIKPFDTAELLAKIRVYLRLKSIEEIDQLKTKILDLLSHKTRTPLNGIIAPAQILVDEPDLEAPARTALLEIIQQSGQRLLKLLQKGEMLKGMKSGAWDFQAHPGDLCEIVRTAVSASAPMALQQHVQIVQELSDTAMALVDLPQIYNVVMAILENGMRFSPPHTCVVVRLIQHQSMFHLTVTDQGSGIAPDVLPYVFEAYGDMTHNHEGDGLSLAIARQILLAHNGLISVDSTPGHGTTFLVQLPVLSDTAEDHSSLSPEIASSPVGTPDVMKTV</sequence>
<organism evidence="8 9">
    <name type="scientific">Tectimicrobiota bacterium</name>
    <dbReference type="NCBI Taxonomy" id="2528274"/>
    <lineage>
        <taxon>Bacteria</taxon>
        <taxon>Pseudomonadati</taxon>
        <taxon>Nitrospinota/Tectimicrobiota group</taxon>
        <taxon>Candidatus Tectimicrobiota</taxon>
    </lineage>
</organism>
<dbReference type="Gene3D" id="1.10.287.130">
    <property type="match status" value="1"/>
</dbReference>
<dbReference type="InterPro" id="IPR011006">
    <property type="entry name" value="CheY-like_superfamily"/>
</dbReference>
<proteinExistence type="predicted"/>
<dbReference type="PANTHER" id="PTHR43547:SF2">
    <property type="entry name" value="HYBRID SIGNAL TRANSDUCTION HISTIDINE KINASE C"/>
    <property type="match status" value="1"/>
</dbReference>
<dbReference type="SUPFAM" id="SSF55874">
    <property type="entry name" value="ATPase domain of HSP90 chaperone/DNA topoisomerase II/histidine kinase"/>
    <property type="match status" value="1"/>
</dbReference>
<dbReference type="SMART" id="SM00448">
    <property type="entry name" value="REC"/>
    <property type="match status" value="1"/>
</dbReference>
<evidence type="ECO:0000313" key="8">
    <source>
        <dbReference type="EMBL" id="MBM3226823.1"/>
    </source>
</evidence>
<dbReference type="Pfam" id="PF00072">
    <property type="entry name" value="Response_reg"/>
    <property type="match status" value="1"/>
</dbReference>
<dbReference type="SMART" id="SM00388">
    <property type="entry name" value="HisKA"/>
    <property type="match status" value="1"/>
</dbReference>
<dbReference type="Gene3D" id="3.40.50.2300">
    <property type="match status" value="1"/>
</dbReference>
<dbReference type="SUPFAM" id="SSF47384">
    <property type="entry name" value="Homodimeric domain of signal transducing histidine kinase"/>
    <property type="match status" value="1"/>
</dbReference>
<comment type="catalytic activity">
    <reaction evidence="1">
        <text>ATP + protein L-histidine = ADP + protein N-phospho-L-histidine.</text>
        <dbReference type="EC" id="2.7.13.3"/>
    </reaction>
</comment>
<dbReference type="AlphaFoldDB" id="A0A937W611"/>
<dbReference type="InterPro" id="IPR036097">
    <property type="entry name" value="HisK_dim/P_sf"/>
</dbReference>
<evidence type="ECO:0000256" key="4">
    <source>
        <dbReference type="PROSITE-ProRule" id="PRU00169"/>
    </source>
</evidence>
<keyword evidence="8" id="KW-0418">Kinase</keyword>
<dbReference type="CDD" id="cd00082">
    <property type="entry name" value="HisKA"/>
    <property type="match status" value="1"/>
</dbReference>
<keyword evidence="8" id="KW-0808">Transferase</keyword>
<dbReference type="GO" id="GO:0000155">
    <property type="term" value="F:phosphorelay sensor kinase activity"/>
    <property type="evidence" value="ECO:0007669"/>
    <property type="project" value="InterPro"/>
</dbReference>
<accession>A0A937W611</accession>
<name>A0A937W611_UNCTE</name>
<feature type="modified residue" description="4-aspartylphosphate" evidence="4">
    <location>
        <position position="54"/>
    </location>
</feature>
<dbReference type="Proteomes" id="UP000712673">
    <property type="component" value="Unassembled WGS sequence"/>
</dbReference>
<dbReference type="SUPFAM" id="SSF52172">
    <property type="entry name" value="CheY-like"/>
    <property type="match status" value="1"/>
</dbReference>
<dbReference type="Gene3D" id="3.30.565.10">
    <property type="entry name" value="Histidine kinase-like ATPase, C-terminal domain"/>
    <property type="match status" value="1"/>
</dbReference>
<dbReference type="PROSITE" id="PS50110">
    <property type="entry name" value="RESPONSE_REGULATORY"/>
    <property type="match status" value="1"/>
</dbReference>
<comment type="caution">
    <text evidence="8">The sequence shown here is derived from an EMBL/GenBank/DDBJ whole genome shotgun (WGS) entry which is preliminary data.</text>
</comment>
<gene>
    <name evidence="8" type="ORF">FJZ47_23915</name>
</gene>
<dbReference type="PROSITE" id="PS50109">
    <property type="entry name" value="HIS_KIN"/>
    <property type="match status" value="1"/>
</dbReference>
<reference evidence="8" key="1">
    <citation type="submission" date="2019-03" db="EMBL/GenBank/DDBJ databases">
        <title>Lake Tanganyika Metagenome-Assembled Genomes (MAGs).</title>
        <authorList>
            <person name="Tran P."/>
        </authorList>
    </citation>
    <scope>NUCLEOTIDE SEQUENCE</scope>
    <source>
        <strain evidence="8">K_DeepCast_65m_m2_066</strain>
    </source>
</reference>
<dbReference type="EMBL" id="VGLS01001064">
    <property type="protein sequence ID" value="MBM3226823.1"/>
    <property type="molecule type" value="Genomic_DNA"/>
</dbReference>
<dbReference type="SMART" id="SM00387">
    <property type="entry name" value="HATPase_c"/>
    <property type="match status" value="1"/>
</dbReference>
<dbReference type="PRINTS" id="PR00344">
    <property type="entry name" value="BCTRLSENSOR"/>
</dbReference>
<evidence type="ECO:0000259" key="7">
    <source>
        <dbReference type="PROSITE" id="PS50110"/>
    </source>
</evidence>
<evidence type="ECO:0000256" key="3">
    <source>
        <dbReference type="ARBA" id="ARBA00022553"/>
    </source>
</evidence>
<dbReference type="EC" id="2.7.13.3" evidence="2"/>
<keyword evidence="3 4" id="KW-0597">Phosphoprotein</keyword>
<dbReference type="Pfam" id="PF02518">
    <property type="entry name" value="HATPase_c"/>
    <property type="match status" value="1"/>
</dbReference>
<evidence type="ECO:0000256" key="1">
    <source>
        <dbReference type="ARBA" id="ARBA00000085"/>
    </source>
</evidence>
<dbReference type="InterPro" id="IPR005467">
    <property type="entry name" value="His_kinase_dom"/>
</dbReference>
<feature type="domain" description="Histidine kinase" evidence="6">
    <location>
        <begin position="139"/>
        <end position="352"/>
    </location>
</feature>
<dbReference type="InterPro" id="IPR003594">
    <property type="entry name" value="HATPase_dom"/>
</dbReference>
<dbReference type="InterPro" id="IPR004358">
    <property type="entry name" value="Sig_transdc_His_kin-like_C"/>
</dbReference>
<dbReference type="InterPro" id="IPR036890">
    <property type="entry name" value="HATPase_C_sf"/>
</dbReference>
<dbReference type="InterPro" id="IPR001789">
    <property type="entry name" value="Sig_transdc_resp-reg_receiver"/>
</dbReference>
<protein>
    <recommendedName>
        <fullName evidence="2">histidine kinase</fullName>
        <ecNumber evidence="2">2.7.13.3</ecNumber>
    </recommendedName>
</protein>
<evidence type="ECO:0000259" key="6">
    <source>
        <dbReference type="PROSITE" id="PS50109"/>
    </source>
</evidence>
<dbReference type="Pfam" id="PF00512">
    <property type="entry name" value="HisKA"/>
    <property type="match status" value="1"/>
</dbReference>
<evidence type="ECO:0000256" key="2">
    <source>
        <dbReference type="ARBA" id="ARBA00012438"/>
    </source>
</evidence>
<evidence type="ECO:0000256" key="5">
    <source>
        <dbReference type="SAM" id="MobiDB-lite"/>
    </source>
</evidence>
<evidence type="ECO:0000313" key="9">
    <source>
        <dbReference type="Proteomes" id="UP000712673"/>
    </source>
</evidence>